<reference evidence="2" key="2">
    <citation type="journal article" date="2015" name="Fish Shellfish Immunol.">
        <title>Early steps in the European eel (Anguilla anguilla)-Vibrio vulnificus interaction in the gills: Role of the RtxA13 toxin.</title>
        <authorList>
            <person name="Callol A."/>
            <person name="Pajuelo D."/>
            <person name="Ebbesson L."/>
            <person name="Teles M."/>
            <person name="MacKenzie S."/>
            <person name="Amaro C."/>
        </authorList>
    </citation>
    <scope>NUCLEOTIDE SEQUENCE</scope>
</reference>
<keyword evidence="1" id="KW-1133">Transmembrane helix</keyword>
<dbReference type="AlphaFoldDB" id="A0A0E9XNU2"/>
<sequence>MFYSYFVTSYGVLMIKALVIIGKPWCRHRLCLRVLRATVTVLYMSKSQNVDIWMGGNLERDVLT</sequence>
<proteinExistence type="predicted"/>
<evidence type="ECO:0000313" key="2">
    <source>
        <dbReference type="EMBL" id="JAI04300.1"/>
    </source>
</evidence>
<organism evidence="2">
    <name type="scientific">Anguilla anguilla</name>
    <name type="common">European freshwater eel</name>
    <name type="synonym">Muraena anguilla</name>
    <dbReference type="NCBI Taxonomy" id="7936"/>
    <lineage>
        <taxon>Eukaryota</taxon>
        <taxon>Metazoa</taxon>
        <taxon>Chordata</taxon>
        <taxon>Craniata</taxon>
        <taxon>Vertebrata</taxon>
        <taxon>Euteleostomi</taxon>
        <taxon>Actinopterygii</taxon>
        <taxon>Neopterygii</taxon>
        <taxon>Teleostei</taxon>
        <taxon>Anguilliformes</taxon>
        <taxon>Anguillidae</taxon>
        <taxon>Anguilla</taxon>
    </lineage>
</organism>
<name>A0A0E9XNU2_ANGAN</name>
<reference evidence="2" key="1">
    <citation type="submission" date="2014-11" db="EMBL/GenBank/DDBJ databases">
        <authorList>
            <person name="Amaro Gonzalez C."/>
        </authorList>
    </citation>
    <scope>NUCLEOTIDE SEQUENCE</scope>
</reference>
<keyword evidence="1" id="KW-0812">Transmembrane</keyword>
<keyword evidence="1" id="KW-0472">Membrane</keyword>
<protein>
    <submittedName>
        <fullName evidence="2">Uncharacterized protein</fullName>
    </submittedName>
</protein>
<evidence type="ECO:0000256" key="1">
    <source>
        <dbReference type="SAM" id="Phobius"/>
    </source>
</evidence>
<dbReference type="EMBL" id="GBXM01004278">
    <property type="protein sequence ID" value="JAI04300.1"/>
    <property type="molecule type" value="Transcribed_RNA"/>
</dbReference>
<feature type="transmembrane region" description="Helical" evidence="1">
    <location>
        <begin position="6"/>
        <end position="26"/>
    </location>
</feature>
<accession>A0A0E9XNU2</accession>